<evidence type="ECO:0008006" key="3">
    <source>
        <dbReference type="Google" id="ProtNLM"/>
    </source>
</evidence>
<keyword evidence="2" id="KW-1185">Reference proteome</keyword>
<comment type="caution">
    <text evidence="1">The sequence shown here is derived from an EMBL/GenBank/DDBJ whole genome shotgun (WGS) entry which is preliminary data.</text>
</comment>
<evidence type="ECO:0000313" key="2">
    <source>
        <dbReference type="Proteomes" id="UP001623348"/>
    </source>
</evidence>
<evidence type="ECO:0000313" key="1">
    <source>
        <dbReference type="EMBL" id="GAB0179511.1"/>
    </source>
</evidence>
<reference evidence="1 2" key="1">
    <citation type="submission" date="2024-06" db="EMBL/GenBank/DDBJ databases">
        <title>The draft genome of Grus japonensis, version 3.</title>
        <authorList>
            <person name="Nabeshima K."/>
            <person name="Suzuki S."/>
            <person name="Onuma M."/>
        </authorList>
    </citation>
    <scope>NUCLEOTIDE SEQUENCE [LARGE SCALE GENOMIC DNA]</scope>
    <source>
        <strain evidence="1 2">451A</strain>
    </source>
</reference>
<dbReference type="PANTHER" id="PTHR33332">
    <property type="entry name" value="REVERSE TRANSCRIPTASE DOMAIN-CONTAINING PROTEIN"/>
    <property type="match status" value="1"/>
</dbReference>
<name>A0ABC9W305_GRUJA</name>
<sequence length="92" mass="10036">MDHSVDKELAGQSQRVAINGSMSKWRTVMSGIPQGSIFGPAPFNIFVSDMDSGIKCTLSKFVDDTKLCGAIDMLEGRDTIQRDLRGGPMRIT</sequence>
<accession>A0ABC9W305</accession>
<organism evidence="1 2">
    <name type="scientific">Grus japonensis</name>
    <name type="common">Japanese crane</name>
    <name type="synonym">Red-crowned crane</name>
    <dbReference type="NCBI Taxonomy" id="30415"/>
    <lineage>
        <taxon>Eukaryota</taxon>
        <taxon>Metazoa</taxon>
        <taxon>Chordata</taxon>
        <taxon>Craniata</taxon>
        <taxon>Vertebrata</taxon>
        <taxon>Euteleostomi</taxon>
        <taxon>Archelosauria</taxon>
        <taxon>Archosauria</taxon>
        <taxon>Dinosauria</taxon>
        <taxon>Saurischia</taxon>
        <taxon>Theropoda</taxon>
        <taxon>Coelurosauria</taxon>
        <taxon>Aves</taxon>
        <taxon>Neognathae</taxon>
        <taxon>Neoaves</taxon>
        <taxon>Gruiformes</taxon>
        <taxon>Gruidae</taxon>
        <taxon>Grus</taxon>
    </lineage>
</organism>
<gene>
    <name evidence="1" type="ORF">GRJ2_000416400</name>
</gene>
<protein>
    <recommendedName>
        <fullName evidence="3">Rna-directed dna polymerase from mobile element jockey-like</fullName>
    </recommendedName>
</protein>
<dbReference type="AlphaFoldDB" id="A0ABC9W305"/>
<proteinExistence type="predicted"/>
<dbReference type="EMBL" id="BAAFJT010000001">
    <property type="protein sequence ID" value="GAB0179511.1"/>
    <property type="molecule type" value="Genomic_DNA"/>
</dbReference>
<dbReference type="Proteomes" id="UP001623348">
    <property type="component" value="Unassembled WGS sequence"/>
</dbReference>